<evidence type="ECO:0000313" key="1">
    <source>
        <dbReference type="EMBL" id="MBC8547896.1"/>
    </source>
</evidence>
<keyword evidence="2" id="KW-1185">Reference proteome</keyword>
<dbReference type="EMBL" id="JACRST010000060">
    <property type="protein sequence ID" value="MBC8547896.1"/>
    <property type="molecule type" value="Genomic_DNA"/>
</dbReference>
<comment type="caution">
    <text evidence="1">The sequence shown here is derived from an EMBL/GenBank/DDBJ whole genome shotgun (WGS) entry which is preliminary data.</text>
</comment>
<protein>
    <submittedName>
        <fullName evidence="1">Uncharacterized protein</fullName>
    </submittedName>
</protein>
<reference evidence="1" key="1">
    <citation type="submission" date="2020-08" db="EMBL/GenBank/DDBJ databases">
        <title>Genome public.</title>
        <authorList>
            <person name="Liu C."/>
            <person name="Sun Q."/>
        </authorList>
    </citation>
    <scope>NUCLEOTIDE SEQUENCE</scope>
    <source>
        <strain evidence="1">NSJ-31</strain>
    </source>
</reference>
<organism evidence="1 2">
    <name type="scientific">Ligaoa zhengdingensis</name>
    <dbReference type="NCBI Taxonomy" id="2763658"/>
    <lineage>
        <taxon>Bacteria</taxon>
        <taxon>Bacillati</taxon>
        <taxon>Bacillota</taxon>
        <taxon>Clostridia</taxon>
        <taxon>Eubacteriales</taxon>
        <taxon>Oscillospiraceae</taxon>
        <taxon>Ligaoa</taxon>
    </lineage>
</organism>
<dbReference type="Proteomes" id="UP000653127">
    <property type="component" value="Unassembled WGS sequence"/>
</dbReference>
<evidence type="ECO:0000313" key="2">
    <source>
        <dbReference type="Proteomes" id="UP000653127"/>
    </source>
</evidence>
<name>A0A926I621_9FIRM</name>
<sequence length="107" mass="11778">MIIIGDKTLEGVGVGAQCDLRGCRRPALELRITGSSYAELAELFVDNAAFSLRHDGEDYDQSEYCFAGPITDHRDGTFSVVMGKKTELEELREYYARTQAVLPGGNT</sequence>
<proteinExistence type="predicted"/>
<dbReference type="AlphaFoldDB" id="A0A926I621"/>
<gene>
    <name evidence="1" type="ORF">H8711_13385</name>
</gene>
<accession>A0A926I621</accession>
<dbReference type="RefSeq" id="WP_249283852.1">
    <property type="nucleotide sequence ID" value="NZ_JACRST010000060.1"/>
</dbReference>